<dbReference type="Proteomes" id="UP000003346">
    <property type="component" value="Unassembled WGS sequence"/>
</dbReference>
<keyword evidence="3" id="KW-0808">Transferase</keyword>
<feature type="transmembrane region" description="Helical" evidence="1">
    <location>
        <begin position="247"/>
        <end position="267"/>
    </location>
</feature>
<feature type="transmembrane region" description="Helical" evidence="1">
    <location>
        <begin position="28"/>
        <end position="45"/>
    </location>
</feature>
<keyword evidence="1" id="KW-1133">Transmembrane helix</keyword>
<dbReference type="EMBL" id="AAUV01000060">
    <property type="protein sequence ID" value="EAV38871.1"/>
    <property type="molecule type" value="Genomic_DNA"/>
</dbReference>
<keyword evidence="1" id="KW-0472">Membrane</keyword>
<protein>
    <submittedName>
        <fullName evidence="3">O-acetyltransferase</fullName>
    </submittedName>
</protein>
<sequence>MIIPYIATVMIEIAIACFVKVFPNNKFLFSRIGSIKGILLAAVYGSGGESITPFKTFIPWIGAIWFLLAFFWGSLIFNQIMKLSFKKYDLLSKFAIFSVLTLVGYYLSKIVTLPMSFNSALGSMLFFFAGYLIRRYKKLFDQLPLYAYLIFLASWTYVATLGLFSIENMAAPNIFLNLISSVADCLCLIKLSMIIDSWLVKKDKYKFRQEILLIGSGSLAILCFHLIDLDNISVWTILLKKLNDTVPYWFAIMIGNIYRIIFAYLVVKIIPFVPLLKSCFFPRKSIKK</sequence>
<proteinExistence type="predicted"/>
<evidence type="ECO:0000256" key="1">
    <source>
        <dbReference type="SAM" id="Phobius"/>
    </source>
</evidence>
<dbReference type="AlphaFoldDB" id="A0NL03"/>
<dbReference type="HOGENOM" id="CLU_023915_1_0_9"/>
<reference evidence="3 4" key="1">
    <citation type="submission" date="2006-11" db="EMBL/GenBank/DDBJ databases">
        <authorList>
            <consortium name="Laboratoire de Microbiologie (Universite Bourgogne)"/>
            <consortium name="GENOME Express"/>
            <consortium name="UMR Oenologie Ampelologie (Universite Bordeaux 2)"/>
            <person name="Guzzo J."/>
        </authorList>
    </citation>
    <scope>NUCLEOTIDE SEQUENCE [LARGE SCALE GENOMIC DNA]</scope>
    <source>
        <strain evidence="3 4">ATCC BAA-1163</strain>
    </source>
</reference>
<feature type="transmembrane region" description="Helical" evidence="1">
    <location>
        <begin position="178"/>
        <end position="199"/>
    </location>
</feature>
<organism evidence="3 4">
    <name type="scientific">Oenococcus oeni ATCC BAA-1163</name>
    <dbReference type="NCBI Taxonomy" id="379360"/>
    <lineage>
        <taxon>Bacteria</taxon>
        <taxon>Bacillati</taxon>
        <taxon>Bacillota</taxon>
        <taxon>Bacilli</taxon>
        <taxon>Lactobacillales</taxon>
        <taxon>Lactobacillaceae</taxon>
        <taxon>Oenococcus</taxon>
    </lineage>
</organism>
<accession>A0NL03</accession>
<name>A0NL03_OENOE</name>
<evidence type="ECO:0000313" key="4">
    <source>
        <dbReference type="Proteomes" id="UP000003346"/>
    </source>
</evidence>
<dbReference type="Pfam" id="PF01757">
    <property type="entry name" value="Acyl_transf_3"/>
    <property type="match status" value="1"/>
</dbReference>
<dbReference type="InterPro" id="IPR002656">
    <property type="entry name" value="Acyl_transf_3_dom"/>
</dbReference>
<feature type="transmembrane region" description="Helical" evidence="1">
    <location>
        <begin position="145"/>
        <end position="166"/>
    </location>
</feature>
<feature type="transmembrane region" description="Helical" evidence="1">
    <location>
        <begin position="90"/>
        <end position="107"/>
    </location>
</feature>
<feature type="transmembrane region" description="Helical" evidence="1">
    <location>
        <begin position="6"/>
        <end position="23"/>
    </location>
</feature>
<evidence type="ECO:0000259" key="2">
    <source>
        <dbReference type="Pfam" id="PF01757"/>
    </source>
</evidence>
<feature type="domain" description="Acyltransferase 3" evidence="2">
    <location>
        <begin position="15"/>
        <end position="257"/>
    </location>
</feature>
<keyword evidence="1" id="KW-0812">Transmembrane</keyword>
<evidence type="ECO:0000313" key="3">
    <source>
        <dbReference type="EMBL" id="EAV38871.1"/>
    </source>
</evidence>
<feature type="transmembrane region" description="Helical" evidence="1">
    <location>
        <begin position="211"/>
        <end position="227"/>
    </location>
</feature>
<feature type="transmembrane region" description="Helical" evidence="1">
    <location>
        <begin position="113"/>
        <end position="133"/>
    </location>
</feature>
<dbReference type="GO" id="GO:0016747">
    <property type="term" value="F:acyltransferase activity, transferring groups other than amino-acyl groups"/>
    <property type="evidence" value="ECO:0007669"/>
    <property type="project" value="InterPro"/>
</dbReference>
<feature type="transmembrane region" description="Helical" evidence="1">
    <location>
        <begin position="57"/>
        <end position="78"/>
    </location>
</feature>
<gene>
    <name evidence="3" type="primary">cps3I</name>
    <name evidence="3" type="ORF">OENOO_65074</name>
</gene>
<comment type="caution">
    <text evidence="3">The sequence shown here is derived from an EMBL/GenBank/DDBJ whole genome shotgun (WGS) entry which is preliminary data.</text>
</comment>